<accession>A0A7H8NIK2</accession>
<proteinExistence type="predicted"/>
<evidence type="ECO:0000313" key="2">
    <source>
        <dbReference type="Proteomes" id="UP000509303"/>
    </source>
</evidence>
<reference evidence="1 2" key="1">
    <citation type="submission" date="2020-06" db="EMBL/GenBank/DDBJ databases">
        <title>Genome mining for natural products.</title>
        <authorList>
            <person name="Zhang B."/>
            <person name="Shi J."/>
            <person name="Ge H."/>
        </authorList>
    </citation>
    <scope>NUCLEOTIDE SEQUENCE [LARGE SCALE GENOMIC DNA]</scope>
    <source>
        <strain evidence="1 2">NA00687</strain>
    </source>
</reference>
<accession>A0A7G8KNH7</accession>
<protein>
    <submittedName>
        <fullName evidence="1">Uncharacterized protein</fullName>
    </submittedName>
</protein>
<gene>
    <name evidence="1" type="ORF">HUT08_08920</name>
</gene>
<dbReference type="EMBL" id="CP054929">
    <property type="protein sequence ID" value="QKW54361.1"/>
    <property type="molecule type" value="Genomic_DNA"/>
</dbReference>
<dbReference type="AlphaFoldDB" id="A0A7H8NIK2"/>
<sequence length="72" mass="7723">MDPERGPARGELAMDESSGRMGVVLRPGAGRVALRALTGGDRWEAEAAAVRLPTPRERLSARIAIVNGRWGK</sequence>
<organism evidence="1 2">
    <name type="scientific">Streptomyces buecherae</name>
    <dbReference type="NCBI Taxonomy" id="2763006"/>
    <lineage>
        <taxon>Bacteria</taxon>
        <taxon>Bacillati</taxon>
        <taxon>Actinomycetota</taxon>
        <taxon>Actinomycetes</taxon>
        <taxon>Kitasatosporales</taxon>
        <taxon>Streptomycetaceae</taxon>
        <taxon>Streptomyces</taxon>
    </lineage>
</organism>
<evidence type="ECO:0000313" key="1">
    <source>
        <dbReference type="EMBL" id="QKW54361.1"/>
    </source>
</evidence>
<dbReference type="Proteomes" id="UP000509303">
    <property type="component" value="Chromosome"/>
</dbReference>
<name>A0A7H8NIK2_9ACTN</name>
<keyword evidence="2" id="KW-1185">Reference proteome</keyword>